<dbReference type="PROSITE" id="PS50110">
    <property type="entry name" value="RESPONSE_REGULATORY"/>
    <property type="match status" value="1"/>
</dbReference>
<evidence type="ECO:0000313" key="4">
    <source>
        <dbReference type="Proteomes" id="UP001142810"/>
    </source>
</evidence>
<comment type="caution">
    <text evidence="3">The sequence shown here is derived from an EMBL/GenBank/DDBJ whole genome shotgun (WGS) entry which is preliminary data.</text>
</comment>
<reference evidence="3" key="1">
    <citation type="submission" date="2022-11" db="EMBL/GenBank/DDBJ databases">
        <title>Alteromonas sp. nov., isolated from sea water of the Qingdao.</title>
        <authorList>
            <person name="Wang Q."/>
        </authorList>
    </citation>
    <scope>NUCLEOTIDE SEQUENCE</scope>
    <source>
        <strain evidence="3">ASW11-7</strain>
    </source>
</reference>
<dbReference type="EMBL" id="JAPFRD010000009">
    <property type="protein sequence ID" value="MCW8108165.1"/>
    <property type="molecule type" value="Genomic_DNA"/>
</dbReference>
<dbReference type="SMART" id="SM00448">
    <property type="entry name" value="REC"/>
    <property type="match status" value="1"/>
</dbReference>
<dbReference type="Proteomes" id="UP001142810">
    <property type="component" value="Unassembled WGS sequence"/>
</dbReference>
<comment type="caution">
    <text evidence="1">Lacks conserved residue(s) required for the propagation of feature annotation.</text>
</comment>
<protein>
    <submittedName>
        <fullName evidence="3">Response regulator</fullName>
    </submittedName>
</protein>
<dbReference type="InterPro" id="IPR001789">
    <property type="entry name" value="Sig_transdc_resp-reg_receiver"/>
</dbReference>
<dbReference type="RefSeq" id="WP_265616861.1">
    <property type="nucleotide sequence ID" value="NZ_JAPFRD010000009.1"/>
</dbReference>
<dbReference type="Pfam" id="PF00072">
    <property type="entry name" value="Response_reg"/>
    <property type="match status" value="1"/>
</dbReference>
<name>A0ABT3P6K9_9ALTE</name>
<dbReference type="SUPFAM" id="SSF52172">
    <property type="entry name" value="CheY-like"/>
    <property type="match status" value="1"/>
</dbReference>
<proteinExistence type="predicted"/>
<sequence>MFNLLIVEPDDTQAEIYELALSEHFNLSRVEDFTTAIKVLKATHHQLVICEWQIAQQTADQLGQCVVEKGQFSEPIIIVVAKEDSEDAMAQAFQGGVSYYFTKPYKIIQFTENILALKKGIEAIHGATQQAFDFQEATQSALNQASVYGIGMDLAASVSKATDSQSIAEKVLPTLAESGIHCALALRSESQVEYFDTHLEPCDETTENVFKVLHDKGRIYRFGRRIMLNEKDVSLLIKNIRATDPEVFDSVLDMGAKLITAISTQHVKLLQQQALFDTHSDMQVVLDKLNENVLSLSKEMRTILETVSSKIHSSFHDLGLTESQENFFLELIEKELETRANHEGMADLDTLLNAVTFRLKAKIDELAIAAD</sequence>
<evidence type="ECO:0000259" key="2">
    <source>
        <dbReference type="PROSITE" id="PS50110"/>
    </source>
</evidence>
<feature type="domain" description="Response regulatory" evidence="2">
    <location>
        <begin position="3"/>
        <end position="118"/>
    </location>
</feature>
<accession>A0ABT3P6K9</accession>
<dbReference type="InterPro" id="IPR011006">
    <property type="entry name" value="CheY-like_superfamily"/>
</dbReference>
<dbReference type="Gene3D" id="3.40.50.2300">
    <property type="match status" value="1"/>
</dbReference>
<evidence type="ECO:0000256" key="1">
    <source>
        <dbReference type="PROSITE-ProRule" id="PRU00169"/>
    </source>
</evidence>
<organism evidence="3 4">
    <name type="scientific">Alteromonas aquimaris</name>
    <dbReference type="NCBI Taxonomy" id="2998417"/>
    <lineage>
        <taxon>Bacteria</taxon>
        <taxon>Pseudomonadati</taxon>
        <taxon>Pseudomonadota</taxon>
        <taxon>Gammaproteobacteria</taxon>
        <taxon>Alteromonadales</taxon>
        <taxon>Alteromonadaceae</taxon>
        <taxon>Alteromonas/Salinimonas group</taxon>
        <taxon>Alteromonas</taxon>
    </lineage>
</organism>
<evidence type="ECO:0000313" key="3">
    <source>
        <dbReference type="EMBL" id="MCW8108165.1"/>
    </source>
</evidence>
<keyword evidence="4" id="KW-1185">Reference proteome</keyword>
<dbReference type="CDD" id="cd00156">
    <property type="entry name" value="REC"/>
    <property type="match status" value="1"/>
</dbReference>
<gene>
    <name evidence="3" type="ORF">OPS25_06625</name>
</gene>